<dbReference type="OrthoDB" id="5865526at2759"/>
<gene>
    <name evidence="2" type="primary">Acey_s0030.g2061</name>
    <name evidence="2" type="ORF">Y032_0030g2061</name>
</gene>
<dbReference type="InterPro" id="IPR043128">
    <property type="entry name" value="Rev_trsase/Diguanyl_cyclase"/>
</dbReference>
<dbReference type="Pfam" id="PF00078">
    <property type="entry name" value="RVT_1"/>
    <property type="match status" value="1"/>
</dbReference>
<evidence type="ECO:0000313" key="2">
    <source>
        <dbReference type="EMBL" id="EYC17459.1"/>
    </source>
</evidence>
<evidence type="ECO:0000259" key="1">
    <source>
        <dbReference type="PROSITE" id="PS50878"/>
    </source>
</evidence>
<dbReference type="Gene3D" id="3.30.70.270">
    <property type="match status" value="2"/>
</dbReference>
<dbReference type="CDD" id="cd01647">
    <property type="entry name" value="RT_LTR"/>
    <property type="match status" value="1"/>
</dbReference>
<keyword evidence="3" id="KW-1185">Reference proteome</keyword>
<protein>
    <recommendedName>
        <fullName evidence="1">Reverse transcriptase domain-containing protein</fullName>
    </recommendedName>
</protein>
<reference evidence="3" key="1">
    <citation type="journal article" date="2015" name="Nat. Genet.">
        <title>The genome and transcriptome of the zoonotic hookworm Ancylostoma ceylanicum identify infection-specific gene families.</title>
        <authorList>
            <person name="Schwarz E.M."/>
            <person name="Hu Y."/>
            <person name="Antoshechkin I."/>
            <person name="Miller M.M."/>
            <person name="Sternberg P.W."/>
            <person name="Aroian R.V."/>
        </authorList>
    </citation>
    <scope>NUCLEOTIDE SEQUENCE</scope>
    <source>
        <strain evidence="3">HY135</strain>
    </source>
</reference>
<dbReference type="SUPFAM" id="SSF56672">
    <property type="entry name" value="DNA/RNA polymerases"/>
    <property type="match status" value="1"/>
</dbReference>
<dbReference type="Gene3D" id="3.10.10.10">
    <property type="entry name" value="HIV Type 1 Reverse Transcriptase, subunit A, domain 1"/>
    <property type="match status" value="1"/>
</dbReference>
<accession>A0A016UPY0</accession>
<comment type="caution">
    <text evidence="2">The sequence shown here is derived from an EMBL/GenBank/DDBJ whole genome shotgun (WGS) entry which is preliminary data.</text>
</comment>
<dbReference type="InterPro" id="IPR050951">
    <property type="entry name" value="Retrovirus_Pol_polyprotein"/>
</dbReference>
<dbReference type="STRING" id="53326.A0A016UPY0"/>
<dbReference type="InterPro" id="IPR043502">
    <property type="entry name" value="DNA/RNA_pol_sf"/>
</dbReference>
<dbReference type="EMBL" id="JARK01001366">
    <property type="protein sequence ID" value="EYC17459.1"/>
    <property type="molecule type" value="Genomic_DNA"/>
</dbReference>
<proteinExistence type="predicted"/>
<dbReference type="PANTHER" id="PTHR37984">
    <property type="entry name" value="PROTEIN CBG26694"/>
    <property type="match status" value="1"/>
</dbReference>
<feature type="domain" description="Reverse transcriptase" evidence="1">
    <location>
        <begin position="281"/>
        <end position="460"/>
    </location>
</feature>
<dbReference type="Proteomes" id="UP000024635">
    <property type="component" value="Unassembled WGS sequence"/>
</dbReference>
<dbReference type="PROSITE" id="PS50878">
    <property type="entry name" value="RT_POL"/>
    <property type="match status" value="1"/>
</dbReference>
<evidence type="ECO:0000313" key="3">
    <source>
        <dbReference type="Proteomes" id="UP000024635"/>
    </source>
</evidence>
<sequence>MGVEFDHSVEIKDNIQIQQVIDASGQSMNFLGVIAALVKVEGAGEAKVQMHVQKTADCTLLLERNALEFLGIKITFSPQNGKQKNEDDNNHTQRYPALATATERVLIPPKGIATITVNGSRNNKDQIFWSNSERIASGVCKIVNNVAEIRVANPENKPWVIQKGKALGEWEEGKWYDPDTADLPGDMLAIARPEPTSQQERVDKLIDLLIKNRCENELGNEVIVLIQEYQNVFALTDVELTQTHMIEHDVEVGNHEPIRQKTRPVPLRLRGQVNEMLMDLKKRNIIEESTSPWASPIVLVAKKDGSLRLCVDYREVNKVTKKDSYPIPSIDVILQNLKGKKWFSPLDLASGYWQIPLTKRAKEISAFTTTSGLYQFRVLPFGLTAAPAVFQRFMEKVLGELIGPEVAVYIDDIIIATETLERHTEVLGAVLDAFQRANLKIKPQKCRLVEPAIQFLGHIVDKDGVRTDPEKIEKIKNYPRPSNLAQLRTFLGMAEYYQKFVLRFAEIAKPLYALGSHYTPRGV</sequence>
<dbReference type="InterPro" id="IPR000477">
    <property type="entry name" value="RT_dom"/>
</dbReference>
<name>A0A016UPY0_9BILA</name>
<dbReference type="PANTHER" id="PTHR37984:SF5">
    <property type="entry name" value="PROTEIN NYNRIN-LIKE"/>
    <property type="match status" value="1"/>
</dbReference>
<dbReference type="AlphaFoldDB" id="A0A016UPY0"/>
<organism evidence="2 3">
    <name type="scientific">Ancylostoma ceylanicum</name>
    <dbReference type="NCBI Taxonomy" id="53326"/>
    <lineage>
        <taxon>Eukaryota</taxon>
        <taxon>Metazoa</taxon>
        <taxon>Ecdysozoa</taxon>
        <taxon>Nematoda</taxon>
        <taxon>Chromadorea</taxon>
        <taxon>Rhabditida</taxon>
        <taxon>Rhabditina</taxon>
        <taxon>Rhabditomorpha</taxon>
        <taxon>Strongyloidea</taxon>
        <taxon>Ancylostomatidae</taxon>
        <taxon>Ancylostomatinae</taxon>
        <taxon>Ancylostoma</taxon>
    </lineage>
</organism>